<comment type="cofactor">
    <cofactor evidence="1">
        <name>Mg(2+)</name>
        <dbReference type="ChEBI" id="CHEBI:18420"/>
    </cofactor>
</comment>
<comment type="caution">
    <text evidence="8">The sequence shown here is derived from an EMBL/GenBank/DDBJ whole genome shotgun (WGS) entry which is preliminary data.</text>
</comment>
<protein>
    <recommendedName>
        <fullName evidence="3">nucleoside-diphosphate kinase</fullName>
        <ecNumber evidence="3">2.7.4.6</ecNumber>
    </recommendedName>
</protein>
<sequence length="178" mass="19470">MGETTATERSFVMVKPDGVSRGLIDEIVNRLRAAGLTIAARKELTATPKIVSQHYPKDPAYLLTMGHVDVTGWTDEQKQERIIKMGQRVDEMQQFIQSSPVVPMIVTGPVGTVSKIREIVGKTNPAEAAPGTIRGDFGEDSYQQADAEDRSVRNIVHASGSVEEAEAEIANWFPEFTG</sequence>
<dbReference type="InterPro" id="IPR036850">
    <property type="entry name" value="NDK-like_dom_sf"/>
</dbReference>
<reference evidence="8 9" key="1">
    <citation type="journal article" date="2016" name="Nat. Commun.">
        <title>Thousands of microbial genomes shed light on interconnected biogeochemical processes in an aquifer system.</title>
        <authorList>
            <person name="Anantharaman K."/>
            <person name="Brown C.T."/>
            <person name="Hug L.A."/>
            <person name="Sharon I."/>
            <person name="Castelle C.J."/>
            <person name="Probst A.J."/>
            <person name="Thomas B.C."/>
            <person name="Singh A."/>
            <person name="Wilkins M.J."/>
            <person name="Karaoz U."/>
            <person name="Brodie E.L."/>
            <person name="Williams K.H."/>
            <person name="Hubbard S.S."/>
            <person name="Banfield J.F."/>
        </authorList>
    </citation>
    <scope>NUCLEOTIDE SEQUENCE [LARGE SCALE GENOMIC DNA]</scope>
</reference>
<evidence type="ECO:0000256" key="1">
    <source>
        <dbReference type="ARBA" id="ARBA00001946"/>
    </source>
</evidence>
<dbReference type="PANTHER" id="PTHR11349">
    <property type="entry name" value="NUCLEOSIDE DIPHOSPHATE KINASE"/>
    <property type="match status" value="1"/>
</dbReference>
<evidence type="ECO:0000313" key="8">
    <source>
        <dbReference type="EMBL" id="OGB85036.1"/>
    </source>
</evidence>
<comment type="similarity">
    <text evidence="2 6">Belongs to the NDK family.</text>
</comment>
<evidence type="ECO:0000256" key="6">
    <source>
        <dbReference type="PROSITE-ProRule" id="PRU00706"/>
    </source>
</evidence>
<keyword evidence="4" id="KW-0808">Transferase</keyword>
<comment type="caution">
    <text evidence="6">Lacks conserved residue(s) required for the propagation of feature annotation.</text>
</comment>
<evidence type="ECO:0000256" key="2">
    <source>
        <dbReference type="ARBA" id="ARBA00008142"/>
    </source>
</evidence>
<dbReference type="EMBL" id="METE01000011">
    <property type="protein sequence ID" value="OGB85036.1"/>
    <property type="molecule type" value="Genomic_DNA"/>
</dbReference>
<dbReference type="GO" id="GO:0004550">
    <property type="term" value="F:nucleoside diphosphate kinase activity"/>
    <property type="evidence" value="ECO:0007669"/>
    <property type="project" value="UniProtKB-EC"/>
</dbReference>
<dbReference type="Pfam" id="PF00334">
    <property type="entry name" value="NDK"/>
    <property type="match status" value="2"/>
</dbReference>
<evidence type="ECO:0000313" key="9">
    <source>
        <dbReference type="Proteomes" id="UP000179010"/>
    </source>
</evidence>
<dbReference type="SUPFAM" id="SSF54919">
    <property type="entry name" value="Nucleoside diphosphate kinase, NDK"/>
    <property type="match status" value="1"/>
</dbReference>
<dbReference type="Proteomes" id="UP000179010">
    <property type="component" value="Unassembled WGS sequence"/>
</dbReference>
<proteinExistence type="inferred from homology"/>
<name>A0A1F4PN62_UNCK3</name>
<accession>A0A1F4PN62</accession>
<evidence type="ECO:0000256" key="5">
    <source>
        <dbReference type="ARBA" id="ARBA00022777"/>
    </source>
</evidence>
<evidence type="ECO:0000259" key="7">
    <source>
        <dbReference type="SMART" id="SM00562"/>
    </source>
</evidence>
<evidence type="ECO:0000256" key="3">
    <source>
        <dbReference type="ARBA" id="ARBA00012966"/>
    </source>
</evidence>
<dbReference type="SMART" id="SM00562">
    <property type="entry name" value="NDK"/>
    <property type="match status" value="1"/>
</dbReference>
<dbReference type="EC" id="2.7.4.6" evidence="3"/>
<dbReference type="AlphaFoldDB" id="A0A1F4PN62"/>
<dbReference type="PROSITE" id="PS51374">
    <property type="entry name" value="NDPK_LIKE"/>
    <property type="match status" value="1"/>
</dbReference>
<evidence type="ECO:0000256" key="4">
    <source>
        <dbReference type="ARBA" id="ARBA00022679"/>
    </source>
</evidence>
<dbReference type="Gene3D" id="3.30.70.141">
    <property type="entry name" value="Nucleoside diphosphate kinase-like domain"/>
    <property type="match status" value="1"/>
</dbReference>
<feature type="domain" description="Nucleoside diphosphate kinase-like" evidence="7">
    <location>
        <begin position="7"/>
        <end position="178"/>
    </location>
</feature>
<dbReference type="InterPro" id="IPR034907">
    <property type="entry name" value="NDK-like_dom"/>
</dbReference>
<keyword evidence="5" id="KW-0418">Kinase</keyword>
<gene>
    <name evidence="8" type="ORF">A2994_00260</name>
</gene>
<dbReference type="STRING" id="1798539.A2994_00260"/>
<organism evidence="8 9">
    <name type="scientific">candidate division Kazan bacterium RIFCSPLOWO2_01_FULL_48_13</name>
    <dbReference type="NCBI Taxonomy" id="1798539"/>
    <lineage>
        <taxon>Bacteria</taxon>
        <taxon>Bacteria division Kazan-3B-28</taxon>
    </lineage>
</organism>